<gene>
    <name evidence="5" type="ORF">GCM10007216_06450</name>
</gene>
<feature type="domain" description="HTH tetR-type" evidence="4">
    <location>
        <begin position="8"/>
        <end position="68"/>
    </location>
</feature>
<dbReference type="InterPro" id="IPR009057">
    <property type="entry name" value="Homeodomain-like_sf"/>
</dbReference>
<dbReference type="RefSeq" id="WP_062445293.1">
    <property type="nucleotide sequence ID" value="NZ_BMCJ01000001.1"/>
</dbReference>
<dbReference type="Pfam" id="PF00440">
    <property type="entry name" value="TetR_N"/>
    <property type="match status" value="1"/>
</dbReference>
<reference evidence="6" key="1">
    <citation type="journal article" date="2019" name="Int. J. Syst. Evol. Microbiol.">
        <title>The Global Catalogue of Microorganisms (GCM) 10K type strain sequencing project: providing services to taxonomists for standard genome sequencing and annotation.</title>
        <authorList>
            <consortium name="The Broad Institute Genomics Platform"/>
            <consortium name="The Broad Institute Genome Sequencing Center for Infectious Disease"/>
            <person name="Wu L."/>
            <person name="Ma J."/>
        </authorList>
    </citation>
    <scope>NUCLEOTIDE SEQUENCE [LARGE SCALE GENOMIC DNA]</scope>
    <source>
        <strain evidence="6">CCM 7282</strain>
    </source>
</reference>
<evidence type="ECO:0000313" key="5">
    <source>
        <dbReference type="EMBL" id="GGC78672.1"/>
    </source>
</evidence>
<feature type="DNA-binding region" description="H-T-H motif" evidence="3">
    <location>
        <begin position="31"/>
        <end position="50"/>
    </location>
</feature>
<dbReference type="EMBL" id="BMCJ01000001">
    <property type="protein sequence ID" value="GGC78672.1"/>
    <property type="molecule type" value="Genomic_DNA"/>
</dbReference>
<proteinExistence type="predicted"/>
<keyword evidence="2 3" id="KW-0238">DNA-binding</keyword>
<evidence type="ECO:0000256" key="3">
    <source>
        <dbReference type="PROSITE-ProRule" id="PRU00335"/>
    </source>
</evidence>
<dbReference type="SUPFAM" id="SSF46689">
    <property type="entry name" value="Homeodomain-like"/>
    <property type="match status" value="1"/>
</dbReference>
<dbReference type="PANTHER" id="PTHR43479:SF7">
    <property type="entry name" value="TETR-FAMILY TRANSCRIPTIONAL REGULATOR"/>
    <property type="match status" value="1"/>
</dbReference>
<dbReference type="InterPro" id="IPR050624">
    <property type="entry name" value="HTH-type_Tx_Regulator"/>
</dbReference>
<evidence type="ECO:0000259" key="4">
    <source>
        <dbReference type="PROSITE" id="PS50977"/>
    </source>
</evidence>
<dbReference type="PANTHER" id="PTHR43479">
    <property type="entry name" value="ACREF/ENVCD OPERON REPRESSOR-RELATED"/>
    <property type="match status" value="1"/>
</dbReference>
<evidence type="ECO:0000256" key="1">
    <source>
        <dbReference type="ARBA" id="ARBA00022491"/>
    </source>
</evidence>
<comment type="caution">
    <text evidence="5">The sequence shown here is derived from an EMBL/GenBank/DDBJ whole genome shotgun (WGS) entry which is preliminary data.</text>
</comment>
<evidence type="ECO:0000313" key="6">
    <source>
        <dbReference type="Proteomes" id="UP000619534"/>
    </source>
</evidence>
<dbReference type="Proteomes" id="UP000619534">
    <property type="component" value="Unassembled WGS sequence"/>
</dbReference>
<dbReference type="InterPro" id="IPR039532">
    <property type="entry name" value="TetR_C_Firmicutes"/>
</dbReference>
<name>A0ABQ1NJF3_9BACI</name>
<evidence type="ECO:0000256" key="2">
    <source>
        <dbReference type="ARBA" id="ARBA00023125"/>
    </source>
</evidence>
<dbReference type="PROSITE" id="PS50977">
    <property type="entry name" value="HTH_TETR_2"/>
    <property type="match status" value="1"/>
</dbReference>
<accession>A0ABQ1NJF3</accession>
<dbReference type="Gene3D" id="1.10.357.10">
    <property type="entry name" value="Tetracycline Repressor, domain 2"/>
    <property type="match status" value="1"/>
</dbReference>
<keyword evidence="6" id="KW-1185">Reference proteome</keyword>
<dbReference type="InterPro" id="IPR001647">
    <property type="entry name" value="HTH_TetR"/>
</dbReference>
<organism evidence="5 6">
    <name type="scientific">Thalassobacillus devorans</name>
    <dbReference type="NCBI Taxonomy" id="279813"/>
    <lineage>
        <taxon>Bacteria</taxon>
        <taxon>Bacillati</taxon>
        <taxon>Bacillota</taxon>
        <taxon>Bacilli</taxon>
        <taxon>Bacillales</taxon>
        <taxon>Bacillaceae</taxon>
        <taxon>Thalassobacillus</taxon>
    </lineage>
</organism>
<protein>
    <submittedName>
        <fullName evidence="5">TetR family transcriptional regulator</fullName>
    </submittedName>
</protein>
<keyword evidence="1" id="KW-0678">Repressor</keyword>
<dbReference type="Pfam" id="PF14278">
    <property type="entry name" value="TetR_C_8"/>
    <property type="match status" value="1"/>
</dbReference>
<sequence length="197" mass="22843">MDTDKRVRRTKKALQNSLLTLMEEKDFHDITITDIVTKADYNRGTFYKHYQYKEDLLDEIIENVMTGLKESYREPSNDKKTTLSSSAIKIFDHVEQNAKFYQIVIRSNALPNFQEKFIRALKELASEDLIALQPTPDIDPDLHASYQFYAIFGMIIEWVNSGLKHSPSYMAEQLLTILKSEPVTTAFKTKYVPPHMA</sequence>